<proteinExistence type="predicted"/>
<dbReference type="EMBL" id="UGHF01000001">
    <property type="protein sequence ID" value="STO59365.1"/>
    <property type="molecule type" value="Genomic_DNA"/>
</dbReference>
<organism evidence="5 6">
    <name type="scientific">Canicola haemoglobinophilus</name>
    <dbReference type="NCBI Taxonomy" id="733"/>
    <lineage>
        <taxon>Bacteria</taxon>
        <taxon>Pseudomonadati</taxon>
        <taxon>Pseudomonadota</taxon>
        <taxon>Gammaproteobacteria</taxon>
        <taxon>Pasteurellales</taxon>
        <taxon>Pasteurellaceae</taxon>
        <taxon>Canicola</taxon>
    </lineage>
</organism>
<dbReference type="SUPFAM" id="SSF53822">
    <property type="entry name" value="Periplasmic binding protein-like I"/>
    <property type="match status" value="1"/>
</dbReference>
<dbReference type="PANTHER" id="PTHR30146:SF24">
    <property type="entry name" value="XYLOSE OPERON REGULATORY PROTEIN"/>
    <property type="match status" value="1"/>
</dbReference>
<protein>
    <submittedName>
        <fullName evidence="5">AraC family transcriptional regulator</fullName>
    </submittedName>
</protein>
<dbReference type="InterPro" id="IPR009057">
    <property type="entry name" value="Homeodomain-like_sf"/>
</dbReference>
<dbReference type="CDD" id="cd01543">
    <property type="entry name" value="PBP1_XylR"/>
    <property type="match status" value="1"/>
</dbReference>
<dbReference type="STRING" id="733.B0186_10215"/>
<dbReference type="Proteomes" id="UP000254329">
    <property type="component" value="Unassembled WGS sequence"/>
</dbReference>
<dbReference type="RefSeq" id="WP_078219262.1">
    <property type="nucleotide sequence ID" value="NZ_MUXZ01000042.1"/>
</dbReference>
<reference evidence="5 6" key="1">
    <citation type="submission" date="2018-06" db="EMBL/GenBank/DDBJ databases">
        <authorList>
            <consortium name="Pathogen Informatics"/>
            <person name="Doyle S."/>
        </authorList>
    </citation>
    <scope>NUCLEOTIDE SEQUENCE [LARGE SCALE GENOMIC DNA]</scope>
    <source>
        <strain evidence="5 6">NCTC1659</strain>
    </source>
</reference>
<evidence type="ECO:0000256" key="3">
    <source>
        <dbReference type="ARBA" id="ARBA00023163"/>
    </source>
</evidence>
<dbReference type="AlphaFoldDB" id="A0A1V4AYT3"/>
<dbReference type="InterPro" id="IPR054031">
    <property type="entry name" value="XylR_PBP1"/>
</dbReference>
<keyword evidence="2" id="KW-0238">DNA-binding</keyword>
<dbReference type="Pfam" id="PF12833">
    <property type="entry name" value="HTH_18"/>
    <property type="match status" value="1"/>
</dbReference>
<dbReference type="Pfam" id="PF13377">
    <property type="entry name" value="Peripla_BP_3"/>
    <property type="match status" value="1"/>
</dbReference>
<sequence length="391" mass="45337">MSEQSYKVALLFNANKVYDRGVIEGIGQYIQASQSTWDIFMEDDFTYHKEEIKNLSIDGIIADFDDIETAKLLDNIDVPIIAVGGSYQNPQHYPDLPYVATDNYALVEMAFLHLKQKGINQFAFYGYPTQSPKHWAIERQKAFVNLMQKYDHQPYYYLGDKVNSQNWVESQAKLCEWLTSLPAHTGIIAVTDARARHLLQACEHLKIVVPDQLCIIGIDNEELIQYLSRISLSSVVQATRQIGYQAAKLLDQKLAGKIISHKPLLIPPVKVEERRSTDYRSLQDPLVIQAMHFIRHRACQGIKVEQVLDHLRISRSNLEQRFKQEIDQTIHQAIHEEKLNRAKYMLRFTEISTQEIAEICGYPSLQYFYAVFKKEYGKTPREFRAWHNQIL</sequence>
<gene>
    <name evidence="5" type="primary">xylR</name>
    <name evidence="5" type="ORF">NCTC1659_00614</name>
</gene>
<dbReference type="GO" id="GO:0003700">
    <property type="term" value="F:DNA-binding transcription factor activity"/>
    <property type="evidence" value="ECO:0007669"/>
    <property type="project" value="InterPro"/>
</dbReference>
<evidence type="ECO:0000313" key="5">
    <source>
        <dbReference type="EMBL" id="STO59365.1"/>
    </source>
</evidence>
<dbReference type="Gene3D" id="3.40.50.2300">
    <property type="match status" value="2"/>
</dbReference>
<dbReference type="InterPro" id="IPR028082">
    <property type="entry name" value="Peripla_BP_I"/>
</dbReference>
<keyword evidence="3" id="KW-0804">Transcription</keyword>
<dbReference type="InterPro" id="IPR046335">
    <property type="entry name" value="LacI/GalR-like_sensor"/>
</dbReference>
<feature type="domain" description="HTH araC/xylS-type" evidence="4">
    <location>
        <begin position="288"/>
        <end position="386"/>
    </location>
</feature>
<name>A0A1V4AYT3_9PAST</name>
<keyword evidence="1" id="KW-0805">Transcription regulation</keyword>
<evidence type="ECO:0000259" key="4">
    <source>
        <dbReference type="PROSITE" id="PS01124"/>
    </source>
</evidence>
<dbReference type="SMART" id="SM00342">
    <property type="entry name" value="HTH_ARAC"/>
    <property type="match status" value="1"/>
</dbReference>
<dbReference type="GO" id="GO:0000976">
    <property type="term" value="F:transcription cis-regulatory region binding"/>
    <property type="evidence" value="ECO:0007669"/>
    <property type="project" value="TreeGrafter"/>
</dbReference>
<dbReference type="PRINTS" id="PR00032">
    <property type="entry name" value="HTHARAC"/>
</dbReference>
<dbReference type="Pfam" id="PF22177">
    <property type="entry name" value="PBP1_XylR"/>
    <property type="match status" value="1"/>
</dbReference>
<evidence type="ECO:0000256" key="2">
    <source>
        <dbReference type="ARBA" id="ARBA00023125"/>
    </source>
</evidence>
<evidence type="ECO:0000313" key="6">
    <source>
        <dbReference type="Proteomes" id="UP000254329"/>
    </source>
</evidence>
<dbReference type="InterPro" id="IPR020449">
    <property type="entry name" value="Tscrpt_reg_AraC-type_HTH"/>
</dbReference>
<dbReference type="InterPro" id="IPR018060">
    <property type="entry name" value="HTH_AraC"/>
</dbReference>
<accession>A0A1V4AYT3</accession>
<dbReference type="Gene3D" id="1.10.10.60">
    <property type="entry name" value="Homeodomain-like"/>
    <property type="match status" value="1"/>
</dbReference>
<dbReference type="PROSITE" id="PS01124">
    <property type="entry name" value="HTH_ARAC_FAMILY_2"/>
    <property type="match status" value="1"/>
</dbReference>
<evidence type="ECO:0000256" key="1">
    <source>
        <dbReference type="ARBA" id="ARBA00023015"/>
    </source>
</evidence>
<keyword evidence="6" id="KW-1185">Reference proteome</keyword>
<dbReference type="SUPFAM" id="SSF46689">
    <property type="entry name" value="Homeodomain-like"/>
    <property type="match status" value="1"/>
</dbReference>
<dbReference type="PANTHER" id="PTHR30146">
    <property type="entry name" value="LACI-RELATED TRANSCRIPTIONAL REPRESSOR"/>
    <property type="match status" value="1"/>
</dbReference>